<feature type="domain" description="Tubulin/FtsZ GTPase" evidence="9">
    <location>
        <begin position="47"/>
        <end position="246"/>
    </location>
</feature>
<dbReference type="EMBL" id="AB819959">
    <property type="protein sequence ID" value="BAN19870.1"/>
    <property type="molecule type" value="Genomic_DNA"/>
</dbReference>
<dbReference type="Pfam" id="PF03953">
    <property type="entry name" value="Tubulin_C"/>
    <property type="match status" value="1"/>
</dbReference>
<dbReference type="CDD" id="cd02188">
    <property type="entry name" value="gamma_tubulin"/>
    <property type="match status" value="1"/>
</dbReference>
<dbReference type="Gene3D" id="1.10.287.600">
    <property type="entry name" value="Helix hairpin bin"/>
    <property type="match status" value="1"/>
</dbReference>
<dbReference type="GO" id="GO:0031122">
    <property type="term" value="P:cytoplasmic microtubule organization"/>
    <property type="evidence" value="ECO:0007669"/>
    <property type="project" value="InterPro"/>
</dbReference>
<reference evidence="11" key="1">
    <citation type="submission" date="2013-05" db="EMBL/GenBank/DDBJ databases">
        <title>Omics analysis of termite gut protists.</title>
        <authorList>
            <person name="Hongoh Y."/>
            <person name="Yamada A."/>
            <person name="Kihara K."/>
            <person name="Nishida Y."/>
            <person name="Moriya S."/>
        </authorList>
    </citation>
    <scope>NUCLEOTIDE SEQUENCE</scope>
    <source>
        <strain evidence="11">RsTaN3</strain>
    </source>
</reference>
<protein>
    <recommendedName>
        <fullName evidence="8">Tubulin gamma chain</fullName>
    </recommendedName>
</protein>
<dbReference type="InterPro" id="IPR003008">
    <property type="entry name" value="Tubulin_FtsZ_GTPase"/>
</dbReference>
<dbReference type="GO" id="GO:0000930">
    <property type="term" value="C:gamma-tubulin complex"/>
    <property type="evidence" value="ECO:0007669"/>
    <property type="project" value="InterPro"/>
</dbReference>
<evidence type="ECO:0000313" key="11">
    <source>
        <dbReference type="EMBL" id="BAN19870.1"/>
    </source>
</evidence>
<comment type="subcellular location">
    <subcellularLocation>
        <location evidence="1">Cytoplasm</location>
        <location evidence="1">Cytoskeleton</location>
        <location evidence="1">Microtubule organizing center</location>
    </subcellularLocation>
</comment>
<evidence type="ECO:0000256" key="4">
    <source>
        <dbReference type="ARBA" id="ARBA00022701"/>
    </source>
</evidence>
<evidence type="ECO:0000256" key="8">
    <source>
        <dbReference type="RuleBase" id="RU000352"/>
    </source>
</evidence>
<dbReference type="InterPro" id="IPR008280">
    <property type="entry name" value="Tub_FtsZ_C"/>
</dbReference>
<name>R4WHC6_9EUKA</name>
<dbReference type="InterPro" id="IPR018316">
    <property type="entry name" value="Tubulin/FtsZ_2-layer-sand-dom"/>
</dbReference>
<comment type="similarity">
    <text evidence="2 8">Belongs to the tubulin family.</text>
</comment>
<dbReference type="SMART" id="SM00864">
    <property type="entry name" value="Tubulin"/>
    <property type="match status" value="1"/>
</dbReference>
<dbReference type="SUPFAM" id="SSF52490">
    <property type="entry name" value="Tubulin nucleotide-binding domain-like"/>
    <property type="match status" value="1"/>
</dbReference>
<evidence type="ECO:0000256" key="1">
    <source>
        <dbReference type="ARBA" id="ARBA00004267"/>
    </source>
</evidence>
<evidence type="ECO:0000256" key="7">
    <source>
        <dbReference type="ARBA" id="ARBA00023212"/>
    </source>
</evidence>
<dbReference type="FunFam" id="3.40.50.1440:FF:000049">
    <property type="entry name" value="Tubulin gamma chain"/>
    <property type="match status" value="1"/>
</dbReference>
<accession>R4WHC6</accession>
<feature type="domain" description="Tubulin/FtsZ 2-layer sandwich" evidence="10">
    <location>
        <begin position="249"/>
        <end position="387"/>
    </location>
</feature>
<dbReference type="SUPFAM" id="SSF55307">
    <property type="entry name" value="Tubulin C-terminal domain-like"/>
    <property type="match status" value="1"/>
</dbReference>
<dbReference type="GO" id="GO:0007020">
    <property type="term" value="P:microtubule nucleation"/>
    <property type="evidence" value="ECO:0007669"/>
    <property type="project" value="InterPro"/>
</dbReference>
<evidence type="ECO:0000256" key="3">
    <source>
        <dbReference type="ARBA" id="ARBA00022490"/>
    </source>
</evidence>
<proteinExistence type="inferred from homology"/>
<dbReference type="Gene3D" id="3.40.50.1440">
    <property type="entry name" value="Tubulin/FtsZ, GTPase domain"/>
    <property type="match status" value="1"/>
</dbReference>
<dbReference type="InterPro" id="IPR000217">
    <property type="entry name" value="Tubulin"/>
</dbReference>
<dbReference type="GO" id="GO:0005525">
    <property type="term" value="F:GTP binding"/>
    <property type="evidence" value="ECO:0007669"/>
    <property type="project" value="UniProtKB-UniRule"/>
</dbReference>
<dbReference type="InterPro" id="IPR017975">
    <property type="entry name" value="Tubulin_CS"/>
</dbReference>
<dbReference type="InterPro" id="IPR036525">
    <property type="entry name" value="Tubulin/FtsZ_GTPase_sf"/>
</dbReference>
<evidence type="ECO:0000256" key="5">
    <source>
        <dbReference type="ARBA" id="ARBA00022741"/>
    </source>
</evidence>
<keyword evidence="5 8" id="KW-0547">Nucleotide-binding</keyword>
<evidence type="ECO:0000256" key="6">
    <source>
        <dbReference type="ARBA" id="ARBA00023134"/>
    </source>
</evidence>
<evidence type="ECO:0000256" key="2">
    <source>
        <dbReference type="ARBA" id="ARBA00009636"/>
    </source>
</evidence>
<dbReference type="Gene3D" id="3.30.1330.20">
    <property type="entry name" value="Tubulin/FtsZ, C-terminal domain"/>
    <property type="match status" value="1"/>
</dbReference>
<keyword evidence="6 8" id="KW-0342">GTP-binding</keyword>
<dbReference type="PROSITE" id="PS00227">
    <property type="entry name" value="TUBULIN"/>
    <property type="match status" value="1"/>
</dbReference>
<keyword evidence="4 8" id="KW-0493">Microtubule</keyword>
<sequence>MRKIITLQIGQCGNQIGYEFWKRLAAEHGIEPDGVLTTSEEVLEDRKDIFFYPADDGRYVPRSILIDTEPGVIDRISKSEYSNFYNSENIIIPSSVGGGGAGNVWTHGHECGKENYEALTDVIRREVEIIDSLEGFLFTHSIGGGTGSGLGSFLIEKLHDEYKKATIMSYSVFSRQDSEVVVQPYNSILTLRRLTEFADAVVVLDNDSLSSIAASKLHLKNPGFAEINSLVSLVMAATTATLRFPSYSNNDLISLLAPLIPIPQCHFLMTGYTPISLETSKQVRTSVIDVMTRLLDPKNIMVSSEIQNGMFMSILNIIQGKVDPTEIHRGLRQVRENRSLRFTPWGPASLQLALSRSSPFLESPNRVSGLMLANHTSIRHLFNRIIADFTKIYSKKAYMQNFQIDGIEDEFRDSFTTVKNLIKEYEEAERPDFLNLEDE</sequence>
<gene>
    <name evidence="11" type="primary">ctub</name>
</gene>
<evidence type="ECO:0000259" key="9">
    <source>
        <dbReference type="SMART" id="SM00864"/>
    </source>
</evidence>
<dbReference type="Pfam" id="PF00091">
    <property type="entry name" value="Tubulin"/>
    <property type="match status" value="1"/>
</dbReference>
<keyword evidence="7" id="KW-0206">Cytoskeleton</keyword>
<dbReference type="PRINTS" id="PR01161">
    <property type="entry name" value="TUBULIN"/>
</dbReference>
<dbReference type="GO" id="GO:0005874">
    <property type="term" value="C:microtubule"/>
    <property type="evidence" value="ECO:0007669"/>
    <property type="project" value="UniProtKB-KW"/>
</dbReference>
<dbReference type="AlphaFoldDB" id="R4WHC6"/>
<dbReference type="PRINTS" id="PR01164">
    <property type="entry name" value="GAMMATUBULIN"/>
</dbReference>
<dbReference type="InterPro" id="IPR002454">
    <property type="entry name" value="Gamma_tubulin"/>
</dbReference>
<comment type="function">
    <text evidence="8">Tubulin is the major constituent of microtubules, protein filaments consisting of alpha- and beta-tubulin heterodimers. Gamma-tubulin is a key component of the gamma-tubulin ring complex (gTuRC) which mediates microtubule nucleation. The gTuRC regulates the minus-end nucleation of alpha-beta tubulin heterodimers that grow into microtubule protafilaments, a critical step in centrosome duplication and spindle formation.</text>
</comment>
<keyword evidence="3" id="KW-0963">Cytoplasm</keyword>
<dbReference type="InterPro" id="IPR037103">
    <property type="entry name" value="Tubulin/FtsZ-like_C"/>
</dbReference>
<dbReference type="PANTHER" id="PTHR11588">
    <property type="entry name" value="TUBULIN"/>
    <property type="match status" value="1"/>
</dbReference>
<dbReference type="InterPro" id="IPR023123">
    <property type="entry name" value="Tubulin_C"/>
</dbReference>
<evidence type="ECO:0000259" key="10">
    <source>
        <dbReference type="SMART" id="SM00865"/>
    </source>
</evidence>
<dbReference type="SMART" id="SM00865">
    <property type="entry name" value="Tubulin_C"/>
    <property type="match status" value="1"/>
</dbReference>
<organism evidence="11">
    <name type="scientific">Trichonympha agilis</name>
    <dbReference type="NCBI Taxonomy" id="63628"/>
    <lineage>
        <taxon>Eukaryota</taxon>
        <taxon>Metamonada</taxon>
        <taxon>Parabasalia</taxon>
        <taxon>Trichonymphida</taxon>
        <taxon>Trichonymphidae</taxon>
        <taxon>Trichonympha</taxon>
    </lineage>
</organism>